<keyword evidence="6" id="KW-0961">Cell wall biogenesis/degradation</keyword>
<comment type="similarity">
    <text evidence="1">Belongs to the peptidase S11 family.</text>
</comment>
<dbReference type="InterPro" id="IPR012338">
    <property type="entry name" value="Beta-lactam/transpept-like"/>
</dbReference>
<reference evidence="8 9" key="1">
    <citation type="journal article" date="2015" name="Sci. Rep.">
        <title>Genome of the facultative scuticociliatosis pathogen Pseudocohnilembus persalinus provides insight into its virulence through horizontal gene transfer.</title>
        <authorList>
            <person name="Xiong J."/>
            <person name="Wang G."/>
            <person name="Cheng J."/>
            <person name="Tian M."/>
            <person name="Pan X."/>
            <person name="Warren A."/>
            <person name="Jiang C."/>
            <person name="Yuan D."/>
            <person name="Miao W."/>
        </authorList>
    </citation>
    <scope>NUCLEOTIDE SEQUENCE [LARGE SCALE GENOMIC DNA]</scope>
    <source>
        <strain evidence="8">36N120E</strain>
    </source>
</reference>
<dbReference type="InParanoid" id="A0A0V0R8K8"/>
<dbReference type="GO" id="GO:0009002">
    <property type="term" value="F:serine-type D-Ala-D-Ala carboxypeptidase activity"/>
    <property type="evidence" value="ECO:0007669"/>
    <property type="project" value="InterPro"/>
</dbReference>
<name>A0A0V0R8K8_PSEPJ</name>
<dbReference type="Proteomes" id="UP000054937">
    <property type="component" value="Unassembled WGS sequence"/>
</dbReference>
<evidence type="ECO:0000259" key="7">
    <source>
        <dbReference type="Pfam" id="PF00768"/>
    </source>
</evidence>
<sequence length="354" mass="40821">MKQNNLSKRANTRIENDELQKNINSYSYNKKESIYDNFPEITAKSWCIIDGEKGHQLSGHKVTEQREIASLTKTMTLLLCFKLTKRFNLNPNQLYFSVSNTAASTKGTTANLEEGEWLLVWDLYHGLMLPSGNDAAMCLAENFGCLLYFNSIGKSDVFADIHSVDVIEDIYVKDYLKLFIQEMNKLAKELDLKNTQFANPHGLANFMNKSTSLDQAKLTFYALQFEDFRKIVSKQKYKSYIKYVEDNDEVTESQIMWENTNKLLEKPGWYGCKTGITKAAGSCLSSWYNSIGNTQGKPEVNIIIIVLGCNKQQNRFIDTEKIANWWVSRVVYKQEQEQEKQQQQKCDQQEDQSQ</sequence>
<accession>A0A0V0R8K8</accession>
<evidence type="ECO:0000256" key="4">
    <source>
        <dbReference type="ARBA" id="ARBA00022960"/>
    </source>
</evidence>
<keyword evidence="5" id="KW-0573">Peptidoglycan synthesis</keyword>
<dbReference type="Pfam" id="PF00768">
    <property type="entry name" value="Peptidase_S11"/>
    <property type="match status" value="2"/>
</dbReference>
<keyword evidence="2" id="KW-0732">Signal</keyword>
<evidence type="ECO:0000313" key="9">
    <source>
        <dbReference type="Proteomes" id="UP000054937"/>
    </source>
</evidence>
<evidence type="ECO:0000313" key="8">
    <source>
        <dbReference type="EMBL" id="KRX10815.1"/>
    </source>
</evidence>
<keyword evidence="3" id="KW-0378">Hydrolase</keyword>
<keyword evidence="4" id="KW-0133">Cell shape</keyword>
<dbReference type="PRINTS" id="PR00725">
    <property type="entry name" value="DADACBPTASE1"/>
</dbReference>
<keyword evidence="9" id="KW-1185">Reference proteome</keyword>
<comment type="caution">
    <text evidence="8">The sequence shown here is derived from an EMBL/GenBank/DDBJ whole genome shotgun (WGS) entry which is preliminary data.</text>
</comment>
<feature type="domain" description="Peptidase S11 D-alanyl-D-alanine carboxypeptidase A N-terminal" evidence="7">
    <location>
        <begin position="177"/>
        <end position="286"/>
    </location>
</feature>
<dbReference type="PANTHER" id="PTHR21581">
    <property type="entry name" value="D-ALANYL-D-ALANINE CARBOXYPEPTIDASE"/>
    <property type="match status" value="1"/>
</dbReference>
<organism evidence="8 9">
    <name type="scientific">Pseudocohnilembus persalinus</name>
    <name type="common">Ciliate</name>
    <dbReference type="NCBI Taxonomy" id="266149"/>
    <lineage>
        <taxon>Eukaryota</taxon>
        <taxon>Sar</taxon>
        <taxon>Alveolata</taxon>
        <taxon>Ciliophora</taxon>
        <taxon>Intramacronucleata</taxon>
        <taxon>Oligohymenophorea</taxon>
        <taxon>Scuticociliatia</taxon>
        <taxon>Philasterida</taxon>
        <taxon>Pseudocohnilembidae</taxon>
        <taxon>Pseudocohnilembus</taxon>
    </lineage>
</organism>
<evidence type="ECO:0000256" key="1">
    <source>
        <dbReference type="ARBA" id="ARBA00007164"/>
    </source>
</evidence>
<proteinExistence type="inferred from homology"/>
<dbReference type="Gene3D" id="3.40.710.10">
    <property type="entry name" value="DD-peptidase/beta-lactamase superfamily"/>
    <property type="match status" value="1"/>
</dbReference>
<dbReference type="EMBL" id="LDAU01000019">
    <property type="protein sequence ID" value="KRX10815.1"/>
    <property type="molecule type" value="Genomic_DNA"/>
</dbReference>
<dbReference type="AlphaFoldDB" id="A0A0V0R8K8"/>
<dbReference type="GO" id="GO:0006508">
    <property type="term" value="P:proteolysis"/>
    <property type="evidence" value="ECO:0007669"/>
    <property type="project" value="InterPro"/>
</dbReference>
<gene>
    <name evidence="8" type="ORF">PPERSA_00985</name>
</gene>
<evidence type="ECO:0000256" key="3">
    <source>
        <dbReference type="ARBA" id="ARBA00022801"/>
    </source>
</evidence>
<evidence type="ECO:0000256" key="6">
    <source>
        <dbReference type="ARBA" id="ARBA00023316"/>
    </source>
</evidence>
<dbReference type="SUPFAM" id="SSF56601">
    <property type="entry name" value="beta-lactamase/transpeptidase-like"/>
    <property type="match status" value="1"/>
</dbReference>
<dbReference type="InterPro" id="IPR001967">
    <property type="entry name" value="Peptidase_S11_N"/>
</dbReference>
<feature type="domain" description="Peptidase S11 D-alanyl-D-alanine carboxypeptidase A N-terminal" evidence="7">
    <location>
        <begin position="38"/>
        <end position="143"/>
    </location>
</feature>
<evidence type="ECO:0000256" key="5">
    <source>
        <dbReference type="ARBA" id="ARBA00022984"/>
    </source>
</evidence>
<protein>
    <submittedName>
        <fullName evidence="8">Beta-lactamase/transpeptidase-like protein</fullName>
    </submittedName>
</protein>
<dbReference type="OMA" id="MWENTNK"/>
<dbReference type="PANTHER" id="PTHR21581:SF6">
    <property type="entry name" value="TRAFFICKING PROTEIN PARTICLE COMPLEX SUBUNIT 12"/>
    <property type="match status" value="1"/>
</dbReference>
<evidence type="ECO:0000256" key="2">
    <source>
        <dbReference type="ARBA" id="ARBA00022729"/>
    </source>
</evidence>
<dbReference type="InterPro" id="IPR018044">
    <property type="entry name" value="Peptidase_S11"/>
</dbReference>
<dbReference type="OrthoDB" id="10254188at2759"/>
<dbReference type="GO" id="GO:0071555">
    <property type="term" value="P:cell wall organization"/>
    <property type="evidence" value="ECO:0007669"/>
    <property type="project" value="UniProtKB-KW"/>
</dbReference>
<dbReference type="GO" id="GO:0008360">
    <property type="term" value="P:regulation of cell shape"/>
    <property type="evidence" value="ECO:0007669"/>
    <property type="project" value="UniProtKB-KW"/>
</dbReference>